<reference evidence="3" key="1">
    <citation type="submission" date="2014-02" db="EMBL/GenBank/DDBJ databases">
        <title>Expanding our view of genomic diversity in Candidatus Accumulibacter clades.</title>
        <authorList>
            <person name="Skennerton C.T."/>
            <person name="Barr J.J."/>
            <person name="Slater F.R."/>
            <person name="Bond P.L."/>
            <person name="Tyson G.W."/>
        </authorList>
    </citation>
    <scope>NUCLEOTIDE SEQUENCE [LARGE SCALE GENOMIC DNA]</scope>
</reference>
<dbReference type="PANTHER" id="PTHR19328:SF75">
    <property type="entry name" value="ALDOSE SUGAR DEHYDROGENASE YLII"/>
    <property type="match status" value="1"/>
</dbReference>
<dbReference type="Proteomes" id="UP000020218">
    <property type="component" value="Unassembled WGS sequence"/>
</dbReference>
<dbReference type="AlphaFoldDB" id="A0A011PCN3"/>
<organism evidence="3 4">
    <name type="scientific">Candidatus Accumulibacter adjunctus</name>
    <dbReference type="NCBI Taxonomy" id="1454001"/>
    <lineage>
        <taxon>Bacteria</taxon>
        <taxon>Pseudomonadati</taxon>
        <taxon>Pseudomonadota</taxon>
        <taxon>Betaproteobacteria</taxon>
        <taxon>Candidatus Accumulibacter</taxon>
    </lineage>
</organism>
<dbReference type="GO" id="GO:0016491">
    <property type="term" value="F:oxidoreductase activity"/>
    <property type="evidence" value="ECO:0007669"/>
    <property type="project" value="UniProtKB-KW"/>
</dbReference>
<comment type="caution">
    <text evidence="3">The sequence shown here is derived from an EMBL/GenBank/DDBJ whole genome shotgun (WGS) entry which is preliminary data.</text>
</comment>
<protein>
    <submittedName>
        <fullName evidence="3">Soluble aldose sugar dehydrogenase YliI</fullName>
        <ecNumber evidence="3">1.1.5.-</ecNumber>
    </submittedName>
</protein>
<accession>A0A011PCN3</accession>
<dbReference type="InterPro" id="IPR011042">
    <property type="entry name" value="6-blade_b-propeller_TolB-like"/>
</dbReference>
<dbReference type="SUPFAM" id="SSF50952">
    <property type="entry name" value="Soluble quinoprotein glucose dehydrogenase"/>
    <property type="match status" value="1"/>
</dbReference>
<gene>
    <name evidence="3" type="primary">yliI</name>
    <name evidence="3" type="ORF">AW08_03822</name>
</gene>
<dbReference type="EMBL" id="JFAX01000042">
    <property type="protein sequence ID" value="EXI64079.1"/>
    <property type="molecule type" value="Genomic_DNA"/>
</dbReference>
<dbReference type="InterPro" id="IPR011041">
    <property type="entry name" value="Quinoprot_gluc/sorb_DH_b-prop"/>
</dbReference>
<evidence type="ECO:0000259" key="2">
    <source>
        <dbReference type="Pfam" id="PF07995"/>
    </source>
</evidence>
<dbReference type="PANTHER" id="PTHR19328">
    <property type="entry name" value="HEDGEHOG-INTERACTING PROTEIN"/>
    <property type="match status" value="1"/>
</dbReference>
<keyword evidence="3" id="KW-0560">Oxidoreductase</keyword>
<evidence type="ECO:0000313" key="4">
    <source>
        <dbReference type="Proteomes" id="UP000020218"/>
    </source>
</evidence>
<feature type="chain" id="PRO_5001462715" evidence="1">
    <location>
        <begin position="36"/>
        <end position="389"/>
    </location>
</feature>
<dbReference type="InterPro" id="IPR012938">
    <property type="entry name" value="Glc/Sorbosone_DH"/>
</dbReference>
<sequence>MTPCFLPQNPRPIGCRGQLLAALLLLFAASWPVTAAAQVFSSELQRFRLRIISEGLEHPWGLAFLPDGRMLVSERPGRLRLIDASGRLDPEPVRGLPAVAAYGQGGLLDVALHPRYRENGWIYLSYVGEGPGGYGTEILRGRLRGKALHDVQILFRMRPKSGGGQHFGSRIVFDRQEFLFITLGDRGDMQRAQRLDDHAGSVIRLHDDGRVPQDNPFVARPGALPEKFTVGNRNIQGAALHPDSGELWVHEHGPQGGDEINLIRAGGNYGWPVITYGRNYGSGTAIGEGSAKPGMEQPLHQWTPSIAPSGMAFYTGDRFPHWRGNLLVGALRDQMLLRLQLDGLRIVHQEPLLKNTIGRIRDVRNGPDGFIYVLTDSARGVLARLEPLP</sequence>
<dbReference type="PATRIC" id="fig|1454001.3.peg.3846"/>
<name>A0A011PCN3_9PROT</name>
<proteinExistence type="predicted"/>
<keyword evidence="1" id="KW-0732">Signal</keyword>
<keyword evidence="4" id="KW-1185">Reference proteome</keyword>
<dbReference type="STRING" id="1454001.AW08_03822"/>
<feature type="domain" description="Glucose/Sorbosone dehydrogenase" evidence="2">
    <location>
        <begin position="56"/>
        <end position="383"/>
    </location>
</feature>
<feature type="signal peptide" evidence="1">
    <location>
        <begin position="1"/>
        <end position="35"/>
    </location>
</feature>
<evidence type="ECO:0000313" key="3">
    <source>
        <dbReference type="EMBL" id="EXI64079.1"/>
    </source>
</evidence>
<dbReference type="Pfam" id="PF07995">
    <property type="entry name" value="GSDH"/>
    <property type="match status" value="1"/>
</dbReference>
<dbReference type="Gene3D" id="2.120.10.30">
    <property type="entry name" value="TolB, C-terminal domain"/>
    <property type="match status" value="1"/>
</dbReference>
<evidence type="ECO:0000256" key="1">
    <source>
        <dbReference type="SAM" id="SignalP"/>
    </source>
</evidence>
<dbReference type="EC" id="1.1.5.-" evidence="3"/>